<reference evidence="1" key="1">
    <citation type="submission" date="2019-02" db="EMBL/GenBank/DDBJ databases">
        <authorList>
            <person name="Gruber-Vodicka R. H."/>
            <person name="Seah K. B. B."/>
        </authorList>
    </citation>
    <scope>NUCLEOTIDE SEQUENCE</scope>
    <source>
        <strain evidence="1">BECK_BZ131</strain>
    </source>
</reference>
<evidence type="ECO:0000313" key="1">
    <source>
        <dbReference type="EMBL" id="VFJ77838.1"/>
    </source>
</evidence>
<accession>A0A450U3R5</accession>
<organism evidence="1">
    <name type="scientific">Candidatus Kentrum sp. FW</name>
    <dbReference type="NCBI Taxonomy" id="2126338"/>
    <lineage>
        <taxon>Bacteria</taxon>
        <taxon>Pseudomonadati</taxon>
        <taxon>Pseudomonadota</taxon>
        <taxon>Gammaproteobacteria</taxon>
        <taxon>Candidatus Kentrum</taxon>
    </lineage>
</organism>
<dbReference type="EMBL" id="CAADFE010000141">
    <property type="protein sequence ID" value="VFJ77838.1"/>
    <property type="molecule type" value="Genomic_DNA"/>
</dbReference>
<proteinExistence type="predicted"/>
<dbReference type="AlphaFoldDB" id="A0A450U3R5"/>
<name>A0A450U3R5_9GAMM</name>
<sequence length="100" mass="11057">MGSSEKILSTEDTEKHGKYANFSVYSVISVVMIFTRSGPEQHGGLWERRGAERHGGRSLQEGIAEISTTCRERPPCRSASSCSGSHIWSAARKRGKTVRF</sequence>
<protein>
    <submittedName>
        <fullName evidence="1">Uncharacterized protein</fullName>
    </submittedName>
</protein>
<gene>
    <name evidence="1" type="ORF">BECKFW1821C_GA0114237_11417</name>
</gene>